<organism evidence="2 3">
    <name type="scientific">Candidatus Manganitrophus noduliformans</name>
    <dbReference type="NCBI Taxonomy" id="2606439"/>
    <lineage>
        <taxon>Bacteria</taxon>
        <taxon>Pseudomonadati</taxon>
        <taxon>Nitrospirota</taxon>
        <taxon>Nitrospiria</taxon>
        <taxon>Candidatus Troglogloeales</taxon>
        <taxon>Candidatus Manganitrophaceae</taxon>
        <taxon>Candidatus Manganitrophus</taxon>
    </lineage>
</organism>
<keyword evidence="3" id="KW-1185">Reference proteome</keyword>
<reference evidence="2 3" key="1">
    <citation type="journal article" date="2020" name="Nature">
        <title>Bacterial chemolithoautotrophy via manganese oxidation.</title>
        <authorList>
            <person name="Yu H."/>
            <person name="Leadbetter J.R."/>
        </authorList>
    </citation>
    <scope>NUCLEOTIDE SEQUENCE [LARGE SCALE GENOMIC DNA]</scope>
    <source>
        <strain evidence="2 3">Mn-1</strain>
    </source>
</reference>
<dbReference type="Proteomes" id="UP000534783">
    <property type="component" value="Unassembled WGS sequence"/>
</dbReference>
<dbReference type="InterPro" id="IPR007813">
    <property type="entry name" value="PilN"/>
</dbReference>
<dbReference type="PANTHER" id="PTHR40278:SF1">
    <property type="entry name" value="DNA UTILIZATION PROTEIN HOFN"/>
    <property type="match status" value="1"/>
</dbReference>
<sequence length="190" mass="21696">MRMMKEHINLFQPDLLEGAAQARTPRKKQWAVASAGIFLVLFILFYIQEEKKQILLKREVDAILQQRQQLEQQMAALAPGTLSRGEGALTEEAILKERIAWSRVLVEVSRVVPEGVWITGFENNAGEGVRFDGFAVSYQKVTDLLSSLEASRMFQDVLLDFSRQNTERKVDFSINTRLKKVDPEVQLGMR</sequence>
<name>A0A7X6DSS8_9BACT</name>
<keyword evidence="1" id="KW-0472">Membrane</keyword>
<dbReference type="Pfam" id="PF05137">
    <property type="entry name" value="PilN"/>
    <property type="match status" value="1"/>
</dbReference>
<dbReference type="PANTHER" id="PTHR40278">
    <property type="entry name" value="DNA UTILIZATION PROTEIN HOFN"/>
    <property type="match status" value="1"/>
</dbReference>
<dbReference type="AlphaFoldDB" id="A0A7X6DSS8"/>
<dbReference type="EMBL" id="VTOW01000004">
    <property type="protein sequence ID" value="NKE72732.1"/>
    <property type="molecule type" value="Genomic_DNA"/>
</dbReference>
<proteinExistence type="predicted"/>
<evidence type="ECO:0000313" key="2">
    <source>
        <dbReference type="EMBL" id="NKE72732.1"/>
    </source>
</evidence>
<evidence type="ECO:0000313" key="3">
    <source>
        <dbReference type="Proteomes" id="UP000534783"/>
    </source>
</evidence>
<feature type="transmembrane region" description="Helical" evidence="1">
    <location>
        <begin position="30"/>
        <end position="47"/>
    </location>
</feature>
<gene>
    <name evidence="2" type="ORF">MNODULE_18435</name>
</gene>
<dbReference type="InterPro" id="IPR052534">
    <property type="entry name" value="Extracell_DNA_Util/SecSys_Comp"/>
</dbReference>
<comment type="caution">
    <text evidence="2">The sequence shown here is derived from an EMBL/GenBank/DDBJ whole genome shotgun (WGS) entry which is preliminary data.</text>
</comment>
<keyword evidence="1" id="KW-1133">Transmembrane helix</keyword>
<accession>A0A7X6DSS8</accession>
<evidence type="ECO:0000256" key="1">
    <source>
        <dbReference type="SAM" id="Phobius"/>
    </source>
</evidence>
<protein>
    <submittedName>
        <fullName evidence="2">PilN domain-containing protein</fullName>
    </submittedName>
</protein>
<keyword evidence="1" id="KW-0812">Transmembrane</keyword>